<reference evidence="3 4" key="1">
    <citation type="submission" date="2017-07" db="EMBL/GenBank/DDBJ databases">
        <authorList>
            <person name="Talla V."/>
            <person name="Backstrom N."/>
        </authorList>
    </citation>
    <scope>NUCLEOTIDE SEQUENCE [LARGE SCALE GENOMIC DNA]</scope>
</reference>
<evidence type="ECO:0000259" key="2">
    <source>
        <dbReference type="Pfam" id="PF00135"/>
    </source>
</evidence>
<dbReference type="Gene3D" id="3.40.50.1820">
    <property type="entry name" value="alpha/beta hydrolase"/>
    <property type="match status" value="3"/>
</dbReference>
<name>A0A5E4Q221_9NEOP</name>
<protein>
    <recommendedName>
        <fullName evidence="2">Carboxylesterase type B domain-containing protein</fullName>
    </recommendedName>
</protein>
<dbReference type="Proteomes" id="UP000324832">
    <property type="component" value="Unassembled WGS sequence"/>
</dbReference>
<sequence>MRCLHVVGPAGFLCCKQDKSPGNAGVKDVVLALRWVRDNINAFNGNPHRVVVGGQGFGAAMVEALTLSEAARGLYHGVIQQSGSVLAPWAFNYDAADRANYLRTMLNPTETELTNYPVTELVTLSEHMDIPYYPFGMCLERSLKGEESILPEAPSDMLRKGKVSPVARIMGFTNNEAYPFVSALMDANVVKRMMRDMMLLLPEEFRDLNDREMKGIINDIKQMYFKDNSTMESETYNRNERDAAAEAYEHVVQTEYGEVRGYLREGTGMLQFFDIPYGHFNIEDPFQEPIPPQPWQNEINNKEHTSICPQINEDGTIVGTSNCLTLSIFAQNRVVQADVLFHIHRGDFKYGSGDPDIYQPDSLVSNEIIVVLPNYRLGPLGYLCLQNDTAPGNAALKDLALALNWTKHNIENFGGNSSNIVVSGAGSAGALVDYLVASSQSKDYISKAITESGFALSHWAIDREPLRTVEELSTFTITGNVESILTSLSDFEPKPCVELNDGFINETFWNILNNSVSGIPYMLGSASQAGIHLLPDNIEESIIKINENFPSFLPNDLIFEEDEVTKMANRIKVQYFGEKDITESELENLSLYLTDSAYLSPGIRQARLLAKAGFNVFFYEFAFAGPSASLISSADKGSTIKYIFNNISSTLTSERTSREDYIRNLLINLWVSFIKTGIPSAENVVWHKWGSQAGKEESLKIGSDVKLVDEIHADRLKLWDEIYHRHFIDNPSSASPISPLVCLALFNVLVNYAPEAPPRWDGIFEATYQIKCPQPDGSGTEDCLVVNVFVPDRNLQLAPVLFYPSHHVIDQGVIIITFNHRIGASGFLCLRTPHIPGNVGLKDQIAALYWIQRNIGSFNGNPNDIAAYGTGSGAVAIQLLMLSEAAAVLGGDGGLFQKAILESGSVLSPSAFTYDPIGDAYIVAAELGFTTQNIEKLEIFFENLSIRKLVKKSTPILPCFEGTSLTSLISKDPLDAMKHGSLLHIPMMIVYSSAQQVEIIRRDKSRFSTPPDKLLDLIPNNLDIDNLNVRLKISQIIKDFYFGDNESRETIVINYISYTNDVFLVYPIVKSAGYFAYKNVFPVFLMEFTKGLCDEITHDVIYQMLFNNSLLIEDKTAETLKMMWSNFLILGDPTPITTATIPDVWLPLTVISNVDEEVDFGQIVYLQYGKRLENKKLNTHQFKFWDYIYNYFYKKLIN</sequence>
<accession>A0A5E4Q221</accession>
<evidence type="ECO:0000313" key="3">
    <source>
        <dbReference type="EMBL" id="VVC92313.1"/>
    </source>
</evidence>
<feature type="domain" description="Carboxylesterase type B" evidence="2">
    <location>
        <begin position="7"/>
        <end position="239"/>
    </location>
</feature>
<keyword evidence="4" id="KW-1185">Reference proteome</keyword>
<evidence type="ECO:0000313" key="4">
    <source>
        <dbReference type="Proteomes" id="UP000324832"/>
    </source>
</evidence>
<gene>
    <name evidence="3" type="ORF">LSINAPIS_LOCUS4793</name>
</gene>
<dbReference type="InterPro" id="IPR050309">
    <property type="entry name" value="Type-B_Carboxylest/Lipase"/>
</dbReference>
<dbReference type="Pfam" id="PF00135">
    <property type="entry name" value="COesterase"/>
    <property type="match status" value="3"/>
</dbReference>
<feature type="domain" description="Carboxylesterase type B" evidence="2">
    <location>
        <begin position="250"/>
        <end position="719"/>
    </location>
</feature>
<dbReference type="PANTHER" id="PTHR11559">
    <property type="entry name" value="CARBOXYLESTERASE"/>
    <property type="match status" value="1"/>
</dbReference>
<keyword evidence="1" id="KW-0325">Glycoprotein</keyword>
<dbReference type="InterPro" id="IPR029058">
    <property type="entry name" value="AB_hydrolase_fold"/>
</dbReference>
<proteinExistence type="predicted"/>
<feature type="domain" description="Carboxylesterase type B" evidence="2">
    <location>
        <begin position="753"/>
        <end position="1154"/>
    </location>
</feature>
<dbReference type="AlphaFoldDB" id="A0A5E4Q221"/>
<organism evidence="3 4">
    <name type="scientific">Leptidea sinapis</name>
    <dbReference type="NCBI Taxonomy" id="189913"/>
    <lineage>
        <taxon>Eukaryota</taxon>
        <taxon>Metazoa</taxon>
        <taxon>Ecdysozoa</taxon>
        <taxon>Arthropoda</taxon>
        <taxon>Hexapoda</taxon>
        <taxon>Insecta</taxon>
        <taxon>Pterygota</taxon>
        <taxon>Neoptera</taxon>
        <taxon>Endopterygota</taxon>
        <taxon>Lepidoptera</taxon>
        <taxon>Glossata</taxon>
        <taxon>Ditrysia</taxon>
        <taxon>Papilionoidea</taxon>
        <taxon>Pieridae</taxon>
        <taxon>Dismorphiinae</taxon>
        <taxon>Leptidea</taxon>
    </lineage>
</organism>
<evidence type="ECO:0000256" key="1">
    <source>
        <dbReference type="ARBA" id="ARBA00023180"/>
    </source>
</evidence>
<dbReference type="SUPFAM" id="SSF53474">
    <property type="entry name" value="alpha/beta-Hydrolases"/>
    <property type="match status" value="3"/>
</dbReference>
<feature type="non-terminal residue" evidence="3">
    <location>
        <position position="1198"/>
    </location>
</feature>
<dbReference type="InterPro" id="IPR002018">
    <property type="entry name" value="CarbesteraseB"/>
</dbReference>
<dbReference type="EMBL" id="FZQP02001260">
    <property type="protein sequence ID" value="VVC92313.1"/>
    <property type="molecule type" value="Genomic_DNA"/>
</dbReference>